<dbReference type="GO" id="GO:0046872">
    <property type="term" value="F:metal ion binding"/>
    <property type="evidence" value="ECO:0007669"/>
    <property type="project" value="UniProtKB-UniRule"/>
</dbReference>
<comment type="cofactor">
    <cofactor evidence="6">
        <name>Co(2+)</name>
        <dbReference type="ChEBI" id="CHEBI:48828"/>
    </cofactor>
    <cofactor evidence="6">
        <name>Zn(2+)</name>
        <dbReference type="ChEBI" id="CHEBI:29105"/>
    </cofactor>
    <cofactor evidence="6">
        <name>Mn(2+)</name>
        <dbReference type="ChEBI" id="CHEBI:29035"/>
    </cofactor>
    <cofactor evidence="6">
        <name>Fe(2+)</name>
        <dbReference type="ChEBI" id="CHEBI:29033"/>
    </cofactor>
    <text evidence="6">Binds 2 divalent metal cations per subunit. Has a high-affinity and a low affinity metal-binding site. The true nature of the physiological cofactor is under debate. The enzyme is active with cobalt, zinc, manganese or divalent iron ions. Most likely, methionine aminopeptidases function as mononuclear Fe(2+)-metalloproteases under physiological conditions, and the catalytically relevant metal-binding site has been assigned to the histidine-containing high-affinity site.</text>
</comment>
<dbReference type="CDD" id="cd01086">
    <property type="entry name" value="MetAP1"/>
    <property type="match status" value="1"/>
</dbReference>
<feature type="binding site" evidence="6">
    <location>
        <position position="175"/>
    </location>
    <ligand>
        <name>substrate</name>
    </ligand>
</feature>
<dbReference type="PANTHER" id="PTHR43330">
    <property type="entry name" value="METHIONINE AMINOPEPTIDASE"/>
    <property type="match status" value="1"/>
</dbReference>
<dbReference type="InterPro" id="IPR036005">
    <property type="entry name" value="Creatinase/aminopeptidase-like"/>
</dbReference>
<dbReference type="NCBIfam" id="TIGR00500">
    <property type="entry name" value="met_pdase_I"/>
    <property type="match status" value="1"/>
</dbReference>
<feature type="binding site" evidence="6">
    <location>
        <position position="232"/>
    </location>
    <ligand>
        <name>a divalent metal cation</name>
        <dbReference type="ChEBI" id="CHEBI:60240"/>
        <label>2</label>
        <note>catalytic</note>
    </ligand>
</feature>
<name>A0A523QMN1_UNCAE</name>
<dbReference type="GO" id="GO:0004239">
    <property type="term" value="F:initiator methionyl aminopeptidase activity"/>
    <property type="evidence" value="ECO:0007669"/>
    <property type="project" value="UniProtKB-UniRule"/>
</dbReference>
<feature type="binding site" evidence="6">
    <location>
        <position position="105"/>
    </location>
    <ligand>
        <name>a divalent metal cation</name>
        <dbReference type="ChEBI" id="CHEBI:60240"/>
        <label>1</label>
    </ligand>
</feature>
<evidence type="ECO:0000256" key="6">
    <source>
        <dbReference type="HAMAP-Rule" id="MF_01974"/>
    </source>
</evidence>
<keyword evidence="3 6" id="KW-0645">Protease</keyword>
<evidence type="ECO:0000256" key="7">
    <source>
        <dbReference type="RuleBase" id="RU003653"/>
    </source>
</evidence>
<evidence type="ECO:0000256" key="1">
    <source>
        <dbReference type="ARBA" id="ARBA00002521"/>
    </source>
</evidence>
<comment type="catalytic activity">
    <reaction evidence="6 7">
        <text>Release of N-terminal amino acids, preferentially methionine, from peptides and arylamides.</text>
        <dbReference type="EC" id="3.4.11.18"/>
    </reaction>
</comment>
<organism evidence="9 10">
    <name type="scientific">Aerophobetes bacterium</name>
    <dbReference type="NCBI Taxonomy" id="2030807"/>
    <lineage>
        <taxon>Bacteria</taxon>
        <taxon>Candidatus Aerophobota</taxon>
    </lineage>
</organism>
<feature type="binding site" evidence="6">
    <location>
        <position position="105"/>
    </location>
    <ligand>
        <name>a divalent metal cation</name>
        <dbReference type="ChEBI" id="CHEBI:60240"/>
        <label>2</label>
        <note>catalytic</note>
    </ligand>
</feature>
<dbReference type="InterPro" id="IPR002467">
    <property type="entry name" value="Pept_M24A_MAP1"/>
</dbReference>
<evidence type="ECO:0000313" key="10">
    <source>
        <dbReference type="Proteomes" id="UP000320781"/>
    </source>
</evidence>
<dbReference type="Proteomes" id="UP000320781">
    <property type="component" value="Unassembled WGS sequence"/>
</dbReference>
<comment type="function">
    <text evidence="1 6">Removes the N-terminal methionine from nascent proteins. The N-terminal methionine is often cleaved when the second residue in the primary sequence is small and uncharged (Met-Ala-, Cys, Gly, Pro, Ser, Thr, or Val). Requires deformylation of the N(alpha)-formylated initiator methionine before it can be hydrolyzed.</text>
</comment>
<gene>
    <name evidence="6 9" type="primary">map</name>
    <name evidence="9" type="ORF">E3J95_00300</name>
</gene>
<dbReference type="GO" id="GO:0006508">
    <property type="term" value="P:proteolysis"/>
    <property type="evidence" value="ECO:0007669"/>
    <property type="project" value="UniProtKB-KW"/>
</dbReference>
<feature type="binding site" evidence="6">
    <location>
        <position position="232"/>
    </location>
    <ligand>
        <name>a divalent metal cation</name>
        <dbReference type="ChEBI" id="CHEBI:60240"/>
        <label>1</label>
    </ligand>
</feature>
<protein>
    <recommendedName>
        <fullName evidence="6 7">Methionine aminopeptidase</fullName>
        <shortName evidence="6">MAP</shortName>
        <shortName evidence="6">MetAP</shortName>
        <ecNumber evidence="6 7">3.4.11.18</ecNumber>
    </recommendedName>
    <alternativeName>
        <fullName evidence="6">Peptidase M</fullName>
    </alternativeName>
</protein>
<dbReference type="GO" id="GO:0005829">
    <property type="term" value="C:cytosol"/>
    <property type="evidence" value="ECO:0007669"/>
    <property type="project" value="TreeGrafter"/>
</dbReference>
<dbReference type="EC" id="3.4.11.18" evidence="6 7"/>
<proteinExistence type="inferred from homology"/>
<keyword evidence="2 6" id="KW-0031">Aminopeptidase</keyword>
<evidence type="ECO:0000256" key="2">
    <source>
        <dbReference type="ARBA" id="ARBA00022438"/>
    </source>
</evidence>
<sequence>MIRLKSREQIEAIRKAGKIIAEIFEDARDWAKPSVSALELDGWIADYIRKKGGKSAFKGYRGYPAETCISINEEVVHGIPSSRKLAEGDIVGVDIGVKIDGYYADGAFTFPVGHTSSKGRRLLEVSRCALYEGIAQIRSGNRIGDISSAIQRYAEGHGYSVVRTLFGHGIGEFLHEDPIIPNFGQEERGEKLKEGMVLAIEPMINEGGSEVTVLPNKWTVVTKDASLSAHFEHTVAILDGKVKILTSLLLDEREYLGG</sequence>
<evidence type="ECO:0000256" key="3">
    <source>
        <dbReference type="ARBA" id="ARBA00022670"/>
    </source>
</evidence>
<evidence type="ECO:0000259" key="8">
    <source>
        <dbReference type="Pfam" id="PF00557"/>
    </source>
</evidence>
<keyword evidence="4 6" id="KW-0479">Metal-binding</keyword>
<dbReference type="EMBL" id="SOKU01000014">
    <property type="protein sequence ID" value="TES87068.1"/>
    <property type="molecule type" value="Genomic_DNA"/>
</dbReference>
<dbReference type="Pfam" id="PF00557">
    <property type="entry name" value="Peptidase_M24"/>
    <property type="match status" value="1"/>
</dbReference>
<dbReference type="InterPro" id="IPR000994">
    <property type="entry name" value="Pept_M24"/>
</dbReference>
<evidence type="ECO:0000313" key="9">
    <source>
        <dbReference type="EMBL" id="TES87068.1"/>
    </source>
</evidence>
<comment type="caution">
    <text evidence="9">The sequence shown here is derived from an EMBL/GenBank/DDBJ whole genome shotgun (WGS) entry which is preliminary data.</text>
</comment>
<reference evidence="9 10" key="1">
    <citation type="submission" date="2019-03" db="EMBL/GenBank/DDBJ databases">
        <title>Metabolic potential of uncultured bacteria and archaea associated with petroleum seepage in deep-sea sediments.</title>
        <authorList>
            <person name="Dong X."/>
            <person name="Hubert C."/>
        </authorList>
    </citation>
    <scope>NUCLEOTIDE SEQUENCE [LARGE SCALE GENOMIC DNA]</scope>
    <source>
        <strain evidence="9">E44_bin92</strain>
    </source>
</reference>
<dbReference type="GO" id="GO:0070006">
    <property type="term" value="F:metalloaminopeptidase activity"/>
    <property type="evidence" value="ECO:0007669"/>
    <property type="project" value="UniProtKB-UniRule"/>
</dbReference>
<comment type="subunit">
    <text evidence="6">Monomer.</text>
</comment>
<feature type="binding site" evidence="6">
    <location>
        <position position="94"/>
    </location>
    <ligand>
        <name>a divalent metal cation</name>
        <dbReference type="ChEBI" id="CHEBI:60240"/>
        <label>1</label>
    </ligand>
</feature>
<feature type="binding site" evidence="6">
    <location>
        <position position="201"/>
    </location>
    <ligand>
        <name>a divalent metal cation</name>
        <dbReference type="ChEBI" id="CHEBI:60240"/>
        <label>2</label>
        <note>catalytic</note>
    </ligand>
</feature>
<keyword evidence="5 6" id="KW-0378">Hydrolase</keyword>
<dbReference type="PANTHER" id="PTHR43330:SF27">
    <property type="entry name" value="METHIONINE AMINOPEPTIDASE"/>
    <property type="match status" value="1"/>
</dbReference>
<feature type="binding site" evidence="6">
    <location>
        <position position="168"/>
    </location>
    <ligand>
        <name>a divalent metal cation</name>
        <dbReference type="ChEBI" id="CHEBI:60240"/>
        <label>2</label>
        <note>catalytic</note>
    </ligand>
</feature>
<comment type="similarity">
    <text evidence="6">Belongs to the peptidase M24A family. Methionine aminopeptidase type 1 subfamily.</text>
</comment>
<dbReference type="HAMAP" id="MF_01974">
    <property type="entry name" value="MetAP_1"/>
    <property type="match status" value="1"/>
</dbReference>
<feature type="binding site" evidence="6">
    <location>
        <position position="77"/>
    </location>
    <ligand>
        <name>substrate</name>
    </ligand>
</feature>
<dbReference type="Gene3D" id="3.90.230.10">
    <property type="entry name" value="Creatinase/methionine aminopeptidase superfamily"/>
    <property type="match status" value="1"/>
</dbReference>
<dbReference type="PRINTS" id="PR00599">
    <property type="entry name" value="MAPEPTIDASE"/>
</dbReference>
<dbReference type="AlphaFoldDB" id="A0A523QMN1"/>
<evidence type="ECO:0000256" key="5">
    <source>
        <dbReference type="ARBA" id="ARBA00022801"/>
    </source>
</evidence>
<dbReference type="SUPFAM" id="SSF55920">
    <property type="entry name" value="Creatinase/aminopeptidase"/>
    <property type="match status" value="1"/>
</dbReference>
<dbReference type="InterPro" id="IPR001714">
    <property type="entry name" value="Pept_M24_MAP"/>
</dbReference>
<accession>A0A523QMN1</accession>
<feature type="domain" description="Peptidase M24" evidence="8">
    <location>
        <begin position="11"/>
        <end position="237"/>
    </location>
</feature>
<evidence type="ECO:0000256" key="4">
    <source>
        <dbReference type="ARBA" id="ARBA00022723"/>
    </source>
</evidence>